<organism evidence="2">
    <name type="scientific">Pedobacter sp. KACC 23697</name>
    <dbReference type="NCBI Taxonomy" id="3149230"/>
    <lineage>
        <taxon>Bacteria</taxon>
        <taxon>Pseudomonadati</taxon>
        <taxon>Bacteroidota</taxon>
        <taxon>Sphingobacteriia</taxon>
        <taxon>Sphingobacteriales</taxon>
        <taxon>Sphingobacteriaceae</taxon>
        <taxon>Pedobacter</taxon>
    </lineage>
</organism>
<dbReference type="AlphaFoldDB" id="A0AAU7K9V5"/>
<proteinExistence type="predicted"/>
<reference evidence="2" key="1">
    <citation type="submission" date="2024-05" db="EMBL/GenBank/DDBJ databases">
        <authorList>
            <person name="Kim S."/>
            <person name="Heo J."/>
            <person name="Choi H."/>
            <person name="Choi Y."/>
            <person name="Kwon S.-W."/>
            <person name="Kim Y."/>
        </authorList>
    </citation>
    <scope>NUCLEOTIDE SEQUENCE</scope>
    <source>
        <strain evidence="2">KACC 23697</strain>
    </source>
</reference>
<keyword evidence="1" id="KW-0812">Transmembrane</keyword>
<feature type="transmembrane region" description="Helical" evidence="1">
    <location>
        <begin position="6"/>
        <end position="26"/>
    </location>
</feature>
<evidence type="ECO:0008006" key="3">
    <source>
        <dbReference type="Google" id="ProtNLM"/>
    </source>
</evidence>
<gene>
    <name evidence="2" type="ORF">ABEG20_04300</name>
</gene>
<keyword evidence="1" id="KW-1133">Transmembrane helix</keyword>
<evidence type="ECO:0000256" key="1">
    <source>
        <dbReference type="SAM" id="Phobius"/>
    </source>
</evidence>
<dbReference type="EMBL" id="CP157485">
    <property type="protein sequence ID" value="XBO48819.1"/>
    <property type="molecule type" value="Genomic_DNA"/>
</dbReference>
<name>A0AAU7K9V5_9SPHI</name>
<dbReference type="RefSeq" id="WP_406826160.1">
    <property type="nucleotide sequence ID" value="NZ_CP157485.1"/>
</dbReference>
<feature type="transmembrane region" description="Helical" evidence="1">
    <location>
        <begin position="129"/>
        <end position="147"/>
    </location>
</feature>
<feature type="transmembrane region" description="Helical" evidence="1">
    <location>
        <begin position="153"/>
        <end position="171"/>
    </location>
</feature>
<protein>
    <recommendedName>
        <fullName evidence="3">DUF4369 domain-containing protein</fullName>
    </recommendedName>
</protein>
<evidence type="ECO:0000313" key="2">
    <source>
        <dbReference type="EMBL" id="XBO48819.1"/>
    </source>
</evidence>
<sequence>MKTNLQKITILLSLIGFCYIPLRMFVRSQQLVTLNGRITQVSASKTRIPYFSFQIDEEPCTFSNPGNGSLSLFKTRITDTKQPVTFKIRKEDLAAIKTNNKILYFAYNGHDLWIDLYYSIVRLNLFTQFGYMIYFFLLSVVNMIYSYRHNQTGIFTNLFKCSLIFFFMIMLL</sequence>
<keyword evidence="1" id="KW-0472">Membrane</keyword>
<accession>A0AAU7K9V5</accession>